<proteinExistence type="predicted"/>
<reference evidence="1 2" key="1">
    <citation type="journal article" date="2013" name="Nat. Genet.">
        <title>The genome of the hydatid tapeworm Echinococcus granulosus.</title>
        <authorList>
            <person name="Zheng H."/>
            <person name="Zhang W."/>
            <person name="Zhang L."/>
            <person name="Zhang Z."/>
            <person name="Li J."/>
            <person name="Lu G."/>
            <person name="Zhu Y."/>
            <person name="Wang Y."/>
            <person name="Huang Y."/>
            <person name="Liu J."/>
            <person name="Kang H."/>
            <person name="Chen J."/>
            <person name="Wang L."/>
            <person name="Chen A."/>
            <person name="Yu S."/>
            <person name="Gao Z."/>
            <person name="Jin L."/>
            <person name="Gu W."/>
            <person name="Wang Z."/>
            <person name="Zhao L."/>
            <person name="Shi B."/>
            <person name="Wen H."/>
            <person name="Lin R."/>
            <person name="Jones M.K."/>
            <person name="Brejova B."/>
            <person name="Vinar T."/>
            <person name="Zhao G."/>
            <person name="McManus D.P."/>
            <person name="Chen Z."/>
            <person name="Zhou Y."/>
            <person name="Wang S."/>
        </authorList>
    </citation>
    <scope>NUCLEOTIDE SEQUENCE [LARGE SCALE GENOMIC DNA]</scope>
</reference>
<dbReference type="Proteomes" id="UP000019149">
    <property type="component" value="Unassembled WGS sequence"/>
</dbReference>
<dbReference type="KEGG" id="egl:EGR_09529"/>
<dbReference type="CTD" id="36345244"/>
<gene>
    <name evidence="1" type="ORF">EGR_09529</name>
</gene>
<dbReference type="AlphaFoldDB" id="W6UQC1"/>
<organism evidence="1 2">
    <name type="scientific">Echinococcus granulosus</name>
    <name type="common">Hydatid tapeworm</name>
    <dbReference type="NCBI Taxonomy" id="6210"/>
    <lineage>
        <taxon>Eukaryota</taxon>
        <taxon>Metazoa</taxon>
        <taxon>Spiralia</taxon>
        <taxon>Lophotrochozoa</taxon>
        <taxon>Platyhelminthes</taxon>
        <taxon>Cestoda</taxon>
        <taxon>Eucestoda</taxon>
        <taxon>Cyclophyllidea</taxon>
        <taxon>Taeniidae</taxon>
        <taxon>Echinococcus</taxon>
        <taxon>Echinococcus granulosus group</taxon>
    </lineage>
</organism>
<accession>W6UQC1</accession>
<keyword evidence="2" id="KW-1185">Reference proteome</keyword>
<protein>
    <submittedName>
        <fullName evidence="1">Uncharacterized protein</fullName>
    </submittedName>
</protein>
<evidence type="ECO:0000313" key="2">
    <source>
        <dbReference type="Proteomes" id="UP000019149"/>
    </source>
</evidence>
<evidence type="ECO:0000313" key="1">
    <source>
        <dbReference type="EMBL" id="EUB55589.1"/>
    </source>
</evidence>
<name>W6UQC1_ECHGR</name>
<dbReference type="EMBL" id="APAU02000152">
    <property type="protein sequence ID" value="EUB55589.1"/>
    <property type="molecule type" value="Genomic_DNA"/>
</dbReference>
<dbReference type="GeneID" id="36345244"/>
<dbReference type="RefSeq" id="XP_024346785.1">
    <property type="nucleotide sequence ID" value="XM_024498778.1"/>
</dbReference>
<sequence>MFGAKIDIQTGSFCLLFGAYERRSKECLNDSYLDSNGLGIFKMRSLKWSQSKLRWPRIWMVSDLATSLMVTRNLIQNHHLIVPARVEMTEPKDEPVLKC</sequence>
<comment type="caution">
    <text evidence="1">The sequence shown here is derived from an EMBL/GenBank/DDBJ whole genome shotgun (WGS) entry which is preliminary data.</text>
</comment>